<feature type="region of interest" description="Disordered" evidence="1">
    <location>
        <begin position="1"/>
        <end position="73"/>
    </location>
</feature>
<accession>A0A8T0GLJ1</accession>
<proteinExistence type="predicted"/>
<protein>
    <submittedName>
        <fullName evidence="2">Uncharacterized protein</fullName>
    </submittedName>
</protein>
<organism evidence="2 3">
    <name type="scientific">Ceratodon purpureus</name>
    <name type="common">Fire moss</name>
    <name type="synonym">Dicranum purpureum</name>
    <dbReference type="NCBI Taxonomy" id="3225"/>
    <lineage>
        <taxon>Eukaryota</taxon>
        <taxon>Viridiplantae</taxon>
        <taxon>Streptophyta</taxon>
        <taxon>Embryophyta</taxon>
        <taxon>Bryophyta</taxon>
        <taxon>Bryophytina</taxon>
        <taxon>Bryopsida</taxon>
        <taxon>Dicranidae</taxon>
        <taxon>Pseudoditrichales</taxon>
        <taxon>Ditrichaceae</taxon>
        <taxon>Ceratodon</taxon>
    </lineage>
</organism>
<gene>
    <name evidence="2" type="ORF">KC19_10G133000</name>
</gene>
<feature type="non-terminal residue" evidence="2">
    <location>
        <position position="100"/>
    </location>
</feature>
<dbReference type="AlphaFoldDB" id="A0A8T0GLJ1"/>
<evidence type="ECO:0000313" key="2">
    <source>
        <dbReference type="EMBL" id="KAG0559840.1"/>
    </source>
</evidence>
<reference evidence="2" key="1">
    <citation type="submission" date="2020-06" db="EMBL/GenBank/DDBJ databases">
        <title>WGS assembly of Ceratodon purpureus strain R40.</title>
        <authorList>
            <person name="Carey S.B."/>
            <person name="Jenkins J."/>
            <person name="Shu S."/>
            <person name="Lovell J.T."/>
            <person name="Sreedasyam A."/>
            <person name="Maumus F."/>
            <person name="Tiley G.P."/>
            <person name="Fernandez-Pozo N."/>
            <person name="Barry K."/>
            <person name="Chen C."/>
            <person name="Wang M."/>
            <person name="Lipzen A."/>
            <person name="Daum C."/>
            <person name="Saski C.A."/>
            <person name="Payton A.C."/>
            <person name="Mcbreen J.C."/>
            <person name="Conrad R.E."/>
            <person name="Kollar L.M."/>
            <person name="Olsson S."/>
            <person name="Huttunen S."/>
            <person name="Landis J.B."/>
            <person name="Wickett N.J."/>
            <person name="Johnson M.G."/>
            <person name="Rensing S.A."/>
            <person name="Grimwood J."/>
            <person name="Schmutz J."/>
            <person name="Mcdaniel S.F."/>
        </authorList>
    </citation>
    <scope>NUCLEOTIDE SEQUENCE</scope>
    <source>
        <strain evidence="2">R40</strain>
    </source>
</reference>
<comment type="caution">
    <text evidence="2">The sequence shown here is derived from an EMBL/GenBank/DDBJ whole genome shotgun (WGS) entry which is preliminary data.</text>
</comment>
<sequence>TTSHKQIGEAAKQRSGEGGTRADPGNPMARASSHEGVLQRPRPAEAVTNGHRKLRIPPQTAPPYLRRPVRPPYEYPAIHGKRNVSAHRNHPMPPKIIQKI</sequence>
<dbReference type="EMBL" id="CM026431">
    <property type="protein sequence ID" value="KAG0559840.1"/>
    <property type="molecule type" value="Genomic_DNA"/>
</dbReference>
<evidence type="ECO:0000256" key="1">
    <source>
        <dbReference type="SAM" id="MobiDB-lite"/>
    </source>
</evidence>
<keyword evidence="3" id="KW-1185">Reference proteome</keyword>
<feature type="non-terminal residue" evidence="2">
    <location>
        <position position="1"/>
    </location>
</feature>
<evidence type="ECO:0000313" key="3">
    <source>
        <dbReference type="Proteomes" id="UP000822688"/>
    </source>
</evidence>
<name>A0A8T0GLJ1_CERPU</name>
<dbReference type="Proteomes" id="UP000822688">
    <property type="component" value="Chromosome 10"/>
</dbReference>